<keyword evidence="2" id="KW-0808">Transferase</keyword>
<proteinExistence type="predicted"/>
<dbReference type="SMART" id="SM00091">
    <property type="entry name" value="PAS"/>
    <property type="match status" value="1"/>
</dbReference>
<feature type="non-terminal residue" evidence="2">
    <location>
        <position position="100"/>
    </location>
</feature>
<keyword evidence="2" id="KW-0418">Kinase</keyword>
<dbReference type="GO" id="GO:0006355">
    <property type="term" value="P:regulation of DNA-templated transcription"/>
    <property type="evidence" value="ECO:0007669"/>
    <property type="project" value="InterPro"/>
</dbReference>
<evidence type="ECO:0000313" key="2">
    <source>
        <dbReference type="EMBL" id="OXE30407.1"/>
    </source>
</evidence>
<feature type="domain" description="PAS" evidence="1">
    <location>
        <begin position="4"/>
        <end position="72"/>
    </location>
</feature>
<dbReference type="Proteomes" id="UP000214596">
    <property type="component" value="Unassembled WGS sequence"/>
</dbReference>
<dbReference type="EC" id="2.7.13.3" evidence="2"/>
<accession>A0A227J7E5</accession>
<dbReference type="InterPro" id="IPR000014">
    <property type="entry name" value="PAS"/>
</dbReference>
<dbReference type="EMBL" id="NIXT01002248">
    <property type="protein sequence ID" value="OXE30407.1"/>
    <property type="molecule type" value="Genomic_DNA"/>
</dbReference>
<dbReference type="Gene3D" id="3.30.450.20">
    <property type="entry name" value="PAS domain"/>
    <property type="match status" value="1"/>
</dbReference>
<dbReference type="AlphaFoldDB" id="A0A227J7E5"/>
<dbReference type="CDD" id="cd00130">
    <property type="entry name" value="PAS"/>
    <property type="match status" value="1"/>
</dbReference>
<dbReference type="Pfam" id="PF00989">
    <property type="entry name" value="PAS"/>
    <property type="match status" value="1"/>
</dbReference>
<dbReference type="InterPro" id="IPR013767">
    <property type="entry name" value="PAS_fold"/>
</dbReference>
<dbReference type="SUPFAM" id="SSF55785">
    <property type="entry name" value="PYP-like sensor domain (PAS domain)"/>
    <property type="match status" value="1"/>
</dbReference>
<protein>
    <submittedName>
        <fullName evidence="2">Two-component system sensor histidine kinase NtrB</fullName>
        <ecNumber evidence="2">2.7.13.3</ecNumber>
    </submittedName>
</protein>
<evidence type="ECO:0000259" key="1">
    <source>
        <dbReference type="SMART" id="SM00091"/>
    </source>
</evidence>
<comment type="caution">
    <text evidence="2">The sequence shown here is derived from an EMBL/GenBank/DDBJ whole genome shotgun (WGS) entry which is preliminary data.</text>
</comment>
<dbReference type="InterPro" id="IPR035965">
    <property type="entry name" value="PAS-like_dom_sf"/>
</dbReference>
<reference evidence="2 3" key="1">
    <citation type="journal article" date="2017" name="Appl. Environ. Microbiol.">
        <title>Parallel evolution of two clades of a major Atlantic endemic Vibrio parahaemolyticus pathogen lineage by independent acquisition of related pathogenicity islands.</title>
        <authorList>
            <person name="Xu F."/>
            <person name="Gonzalez-Escalona N."/>
            <person name="Drees K.P."/>
            <person name="Sebra R.P."/>
            <person name="Cooper V.S."/>
            <person name="Jones S.H."/>
            <person name="Whistler C.A."/>
        </authorList>
    </citation>
    <scope>NUCLEOTIDE SEQUENCE [LARGE SCALE GENOMIC DNA]</scope>
    <source>
        <strain evidence="2 3">MAVP-3</strain>
    </source>
</reference>
<organism evidence="2 3">
    <name type="scientific">Vibrio parahaemolyticus</name>
    <dbReference type="NCBI Taxonomy" id="670"/>
    <lineage>
        <taxon>Bacteria</taxon>
        <taxon>Pseudomonadati</taxon>
        <taxon>Pseudomonadota</taxon>
        <taxon>Gammaproteobacteria</taxon>
        <taxon>Vibrionales</taxon>
        <taxon>Vibrionaceae</taxon>
        <taxon>Vibrio</taxon>
    </lineage>
</organism>
<evidence type="ECO:0000313" key="3">
    <source>
        <dbReference type="Proteomes" id="UP000214596"/>
    </source>
</evidence>
<name>A0A227J7E5_VIBPH</name>
<gene>
    <name evidence="2" type="primary">glnL</name>
    <name evidence="2" type="ORF">CA163_23515</name>
</gene>
<dbReference type="GO" id="GO:0004673">
    <property type="term" value="F:protein histidine kinase activity"/>
    <property type="evidence" value="ECO:0007669"/>
    <property type="project" value="UniProtKB-EC"/>
</dbReference>
<dbReference type="NCBIfam" id="TIGR00229">
    <property type="entry name" value="sensory_box"/>
    <property type="match status" value="1"/>
</dbReference>
<sequence>MDTSLPSAILNNMVTATLILDDGLAIRYANPAAELLFSQSAKRIVEQSLSQLIQHASLDLALLTQPLQSGQSITDSDVTFVVDGRPLMLEVTVSPITWQR</sequence>